<proteinExistence type="predicted"/>
<dbReference type="AlphaFoldDB" id="A0A015KR65"/>
<keyword evidence="1" id="KW-0812">Transmembrane</keyword>
<dbReference type="Proteomes" id="UP000022910">
    <property type="component" value="Unassembled WGS sequence"/>
</dbReference>
<dbReference type="STRING" id="1432141.A0A015KR65"/>
<evidence type="ECO:0000256" key="2">
    <source>
        <dbReference type="SAM" id="SignalP"/>
    </source>
</evidence>
<evidence type="ECO:0000313" key="4">
    <source>
        <dbReference type="Proteomes" id="UP000022910"/>
    </source>
</evidence>
<evidence type="ECO:0000256" key="1">
    <source>
        <dbReference type="SAM" id="Phobius"/>
    </source>
</evidence>
<keyword evidence="2" id="KW-0732">Signal</keyword>
<gene>
    <name evidence="3" type="ORF">RirG_162540</name>
</gene>
<evidence type="ECO:0008006" key="5">
    <source>
        <dbReference type="Google" id="ProtNLM"/>
    </source>
</evidence>
<comment type="caution">
    <text evidence="3">The sequence shown here is derived from an EMBL/GenBank/DDBJ whole genome shotgun (WGS) entry which is preliminary data.</text>
</comment>
<accession>A0A015KR65</accession>
<keyword evidence="1" id="KW-1133">Transmembrane helix</keyword>
<keyword evidence="4" id="KW-1185">Reference proteome</keyword>
<dbReference type="OMA" id="SETPNIC"/>
<organism evidence="3 4">
    <name type="scientific">Rhizophagus irregularis (strain DAOM 197198w)</name>
    <name type="common">Glomus intraradices</name>
    <dbReference type="NCBI Taxonomy" id="1432141"/>
    <lineage>
        <taxon>Eukaryota</taxon>
        <taxon>Fungi</taxon>
        <taxon>Fungi incertae sedis</taxon>
        <taxon>Mucoromycota</taxon>
        <taxon>Glomeromycotina</taxon>
        <taxon>Glomeromycetes</taxon>
        <taxon>Glomerales</taxon>
        <taxon>Glomeraceae</taxon>
        <taxon>Rhizophagus</taxon>
    </lineage>
</organism>
<keyword evidence="1" id="KW-0472">Membrane</keyword>
<reference evidence="3 4" key="1">
    <citation type="submission" date="2014-02" db="EMBL/GenBank/DDBJ databases">
        <title>Single nucleus genome sequencing reveals high similarity among nuclei of an endomycorrhizal fungus.</title>
        <authorList>
            <person name="Lin K."/>
            <person name="Geurts R."/>
            <person name="Zhang Z."/>
            <person name="Limpens E."/>
            <person name="Saunders D.G."/>
            <person name="Mu D."/>
            <person name="Pang E."/>
            <person name="Cao H."/>
            <person name="Cha H."/>
            <person name="Lin T."/>
            <person name="Zhou Q."/>
            <person name="Shang Y."/>
            <person name="Li Y."/>
            <person name="Ivanov S."/>
            <person name="Sharma T."/>
            <person name="Velzen R.V."/>
            <person name="Ruijter N.D."/>
            <person name="Aanen D.K."/>
            <person name="Win J."/>
            <person name="Kamoun S."/>
            <person name="Bisseling T."/>
            <person name="Huang S."/>
        </authorList>
    </citation>
    <scope>NUCLEOTIDE SEQUENCE [LARGE SCALE GENOMIC DNA]</scope>
    <source>
        <strain evidence="4">DAOM197198w</strain>
    </source>
</reference>
<feature type="signal peptide" evidence="2">
    <location>
        <begin position="1"/>
        <end position="24"/>
    </location>
</feature>
<name>A0A015KR65_RHIIW</name>
<dbReference type="EMBL" id="JEMT01024761">
    <property type="protein sequence ID" value="EXX62351.1"/>
    <property type="molecule type" value="Genomic_DNA"/>
</dbReference>
<feature type="chain" id="PRO_5001475852" description="Sequence orphan" evidence="2">
    <location>
        <begin position="25"/>
        <end position="464"/>
    </location>
</feature>
<protein>
    <recommendedName>
        <fullName evidence="5">Sequence orphan</fullName>
    </recommendedName>
</protein>
<evidence type="ECO:0000313" key="3">
    <source>
        <dbReference type="EMBL" id="EXX62351.1"/>
    </source>
</evidence>
<sequence>MKILSKISFIFLIGLICLTQLTLSQKCLEYLRPVYRYETKVIDCPMVSTNDKRQSIPTSNDLMFIINFKCLTNDKITCGKVENVLITAGKFITATLNLKTAITVDAQFLNYCLTYGDCDQEKVILGSTRPARMIPIQDTDGKVRLYPQALLKQLELPEHPQYGPSDIITSFNSDTNFWFEGDPLYTLKDNSDMLYVVVHELIHGLGFTTAWRDYFNIQAITPVPGYFSTDTKGQFFEFGFDKNLVLLPSGKSLTSIADELNKFPIKLDITNNEFISSFLKSPQFPIAKNLYKNAVTHGTIGFLITPNLQPNTPITQDDVILLETSLNPFLRGSSLAHVDAQTYFDSSDFLMMYSYPKISLGQMMFNVGSTNTTGPIGPKLRLLLGTLGYEVKKDYIPPVKLSNLQSNNEIQASKTSIPSNTIKPQPSADTNNIEKNDSSLVNFNFLLSIICILLSFTYSIYSKY</sequence>
<dbReference type="OrthoDB" id="73465at2759"/>
<dbReference type="HOGENOM" id="CLU_045867_0_0_1"/>
<feature type="transmembrane region" description="Helical" evidence="1">
    <location>
        <begin position="440"/>
        <end position="461"/>
    </location>
</feature>